<name>A0A0C2SJL5_AMAMK</name>
<dbReference type="STRING" id="946122.A0A0C2SJL5"/>
<proteinExistence type="predicted"/>
<reference evidence="1 2" key="1">
    <citation type="submission" date="2014-04" db="EMBL/GenBank/DDBJ databases">
        <title>Evolutionary Origins and Diversification of the Mycorrhizal Mutualists.</title>
        <authorList>
            <consortium name="DOE Joint Genome Institute"/>
            <consortium name="Mycorrhizal Genomics Consortium"/>
            <person name="Kohler A."/>
            <person name="Kuo A."/>
            <person name="Nagy L.G."/>
            <person name="Floudas D."/>
            <person name="Copeland A."/>
            <person name="Barry K.W."/>
            <person name="Cichocki N."/>
            <person name="Veneault-Fourrey C."/>
            <person name="LaButti K."/>
            <person name="Lindquist E.A."/>
            <person name="Lipzen A."/>
            <person name="Lundell T."/>
            <person name="Morin E."/>
            <person name="Murat C."/>
            <person name="Riley R."/>
            <person name="Ohm R."/>
            <person name="Sun H."/>
            <person name="Tunlid A."/>
            <person name="Henrissat B."/>
            <person name="Grigoriev I.V."/>
            <person name="Hibbett D.S."/>
            <person name="Martin F."/>
        </authorList>
    </citation>
    <scope>NUCLEOTIDE SEQUENCE [LARGE SCALE GENOMIC DNA]</scope>
    <source>
        <strain evidence="1 2">Koide BX008</strain>
    </source>
</reference>
<sequence>MQELFKNPSFDSRDICDVNFDKIDRLLAQDVQSPWDGPGWSCNTVTIEVPTGIRKTNDVRRERAAAAGFQRRHNEVDLDARSTAVHEFRLSHAYTCSLVHIMKSMITEEPIATDFHWHGFDEFWQPPDSSKPKERVYGELYSSEAFRHAERRLLNQPPEPDCDLPRVIYALMFSSDATHVAQFGQASLWPAYVFSGNCSKYTRCMPSTRSARHFAYFPKLPDSFEDFLRKHGLSNTAPLKAHCRRELFHAVWKLILDLEFQEAYRHGIVLKCIDGIKRRFYPRIFTYSADYPEKVLIALIRDMGNCPCPRCTVNKQSIRGMGTADDRAVRQSSRRANYKDYFKRVSAARKLIYEDGYVVNSDKVDELLKEGSWVPVENAFTKQLGSEFSVFHILVVDQLHEFELGVWKALL</sequence>
<dbReference type="InterPro" id="IPR041078">
    <property type="entry name" value="Plavaka"/>
</dbReference>
<feature type="non-terminal residue" evidence="1">
    <location>
        <position position="411"/>
    </location>
</feature>
<organism evidence="1 2">
    <name type="scientific">Amanita muscaria (strain Koide BX008)</name>
    <dbReference type="NCBI Taxonomy" id="946122"/>
    <lineage>
        <taxon>Eukaryota</taxon>
        <taxon>Fungi</taxon>
        <taxon>Dikarya</taxon>
        <taxon>Basidiomycota</taxon>
        <taxon>Agaricomycotina</taxon>
        <taxon>Agaricomycetes</taxon>
        <taxon>Agaricomycetidae</taxon>
        <taxon>Agaricales</taxon>
        <taxon>Pluteineae</taxon>
        <taxon>Amanitaceae</taxon>
        <taxon>Amanita</taxon>
    </lineage>
</organism>
<accession>A0A0C2SJL5</accession>
<protein>
    <submittedName>
        <fullName evidence="1">Uncharacterized protein</fullName>
    </submittedName>
</protein>
<dbReference type="OrthoDB" id="3208495at2759"/>
<dbReference type="EMBL" id="KN818940">
    <property type="protein sequence ID" value="KIL54104.1"/>
    <property type="molecule type" value="Genomic_DNA"/>
</dbReference>
<evidence type="ECO:0000313" key="2">
    <source>
        <dbReference type="Proteomes" id="UP000054549"/>
    </source>
</evidence>
<dbReference type="HOGENOM" id="CLU_002498_2_0_1"/>
<dbReference type="AlphaFoldDB" id="A0A0C2SJL5"/>
<keyword evidence="2" id="KW-1185">Reference proteome</keyword>
<gene>
    <name evidence="1" type="ORF">M378DRAFT_93131</name>
</gene>
<dbReference type="Proteomes" id="UP000054549">
    <property type="component" value="Unassembled WGS sequence"/>
</dbReference>
<dbReference type="Pfam" id="PF18759">
    <property type="entry name" value="Plavaka"/>
    <property type="match status" value="1"/>
</dbReference>
<dbReference type="InParanoid" id="A0A0C2SJL5"/>
<evidence type="ECO:0000313" key="1">
    <source>
        <dbReference type="EMBL" id="KIL54104.1"/>
    </source>
</evidence>